<feature type="transmembrane region" description="Helical" evidence="8">
    <location>
        <begin position="62"/>
        <end position="85"/>
    </location>
</feature>
<feature type="transmembrane region" description="Helical" evidence="8">
    <location>
        <begin position="189"/>
        <end position="207"/>
    </location>
</feature>
<feature type="transmembrane region" description="Helical" evidence="8">
    <location>
        <begin position="322"/>
        <end position="346"/>
    </location>
</feature>
<evidence type="ECO:0000256" key="3">
    <source>
        <dbReference type="ARBA" id="ARBA00022475"/>
    </source>
</evidence>
<feature type="transmembrane region" description="Helical" evidence="8">
    <location>
        <begin position="31"/>
        <end position="56"/>
    </location>
</feature>
<keyword evidence="2" id="KW-0813">Transport</keyword>
<dbReference type="Proteomes" id="UP001490365">
    <property type="component" value="Unassembled WGS sequence"/>
</dbReference>
<organism evidence="10 11">
    <name type="scientific">Streptomyces sp. 900105755</name>
    <dbReference type="NCBI Taxonomy" id="3154389"/>
    <lineage>
        <taxon>Bacteria</taxon>
        <taxon>Bacillati</taxon>
        <taxon>Actinomycetota</taxon>
        <taxon>Actinomycetes</taxon>
        <taxon>Kitasatosporales</taxon>
        <taxon>Streptomycetaceae</taxon>
        <taxon>Streptomyces</taxon>
    </lineage>
</organism>
<dbReference type="PANTHER" id="PTHR23517:SF13">
    <property type="entry name" value="MAJOR FACILITATOR SUPERFAMILY MFS_1"/>
    <property type="match status" value="1"/>
</dbReference>
<dbReference type="PANTHER" id="PTHR23517">
    <property type="entry name" value="RESISTANCE PROTEIN MDTM, PUTATIVE-RELATED-RELATED"/>
    <property type="match status" value="1"/>
</dbReference>
<dbReference type="InterPro" id="IPR020846">
    <property type="entry name" value="MFS_dom"/>
</dbReference>
<dbReference type="RefSeq" id="WP_351955347.1">
    <property type="nucleotide sequence ID" value="NZ_JBEOZM010000002.1"/>
</dbReference>
<evidence type="ECO:0000259" key="9">
    <source>
        <dbReference type="PROSITE" id="PS50850"/>
    </source>
</evidence>
<evidence type="ECO:0000256" key="8">
    <source>
        <dbReference type="SAM" id="Phobius"/>
    </source>
</evidence>
<sequence>MTASRSRARLSETPPRAGGPSRRWTVPRRTAFWLVALAFHIAMLGTTLPTPLYLLYQRQMSFSTLTTTVIFSVYAFGVLTALVLFGQVSDGVGRRRTLLAGLACSTLSAAVFLSANDLTFLLVGRLLSGLSAGIFTGTATATLVDLAATGANDRATLVATVANIGGLGAGPVLSGTLAQLSPNPTRFPFLVHLTLLAAAVVGVWLMPETVTTARPGPRLRVTRPRVPAAMRGTFTRAATAGFAGFAVLGLYTSVAPSFLSRLLGLSAPALAGAVVSTVCAASALGQITLVRSLGRAALPVACALLIVGMGLLTAGLTLRSLALLVVAGAVAGLGQGIAFRAALTMLNSNAPDGRRAEVASAFFIVMYVAISLPVIGVGLAADLAGLQAAGVGFSLAVALLAASALVALRGQDGSRGKQNFPHADVEPPLTGDAAW</sequence>
<comment type="caution">
    <text evidence="10">The sequence shown here is derived from an EMBL/GenBank/DDBJ whole genome shotgun (WGS) entry which is preliminary data.</text>
</comment>
<gene>
    <name evidence="10" type="ORF">ABT211_05120</name>
</gene>
<feature type="transmembrane region" description="Helical" evidence="8">
    <location>
        <begin position="155"/>
        <end position="177"/>
    </location>
</feature>
<evidence type="ECO:0000256" key="2">
    <source>
        <dbReference type="ARBA" id="ARBA00022448"/>
    </source>
</evidence>
<feature type="domain" description="Major facilitator superfamily (MFS) profile" evidence="9">
    <location>
        <begin position="31"/>
        <end position="415"/>
    </location>
</feature>
<feature type="region of interest" description="Disordered" evidence="7">
    <location>
        <begin position="413"/>
        <end position="435"/>
    </location>
</feature>
<feature type="region of interest" description="Disordered" evidence="7">
    <location>
        <begin position="1"/>
        <end position="23"/>
    </location>
</feature>
<protein>
    <submittedName>
        <fullName evidence="10">MFS transporter</fullName>
    </submittedName>
</protein>
<feature type="transmembrane region" description="Helical" evidence="8">
    <location>
        <begin position="228"/>
        <end position="251"/>
    </location>
</feature>
<feature type="transmembrane region" description="Helical" evidence="8">
    <location>
        <begin position="127"/>
        <end position="148"/>
    </location>
</feature>
<evidence type="ECO:0000256" key="6">
    <source>
        <dbReference type="ARBA" id="ARBA00023136"/>
    </source>
</evidence>
<proteinExistence type="predicted"/>
<keyword evidence="11" id="KW-1185">Reference proteome</keyword>
<feature type="transmembrane region" description="Helical" evidence="8">
    <location>
        <begin position="296"/>
        <end position="316"/>
    </location>
</feature>
<evidence type="ECO:0000313" key="10">
    <source>
        <dbReference type="EMBL" id="MER6266668.1"/>
    </source>
</evidence>
<dbReference type="EMBL" id="JBEOZM010000002">
    <property type="protein sequence ID" value="MER6266668.1"/>
    <property type="molecule type" value="Genomic_DNA"/>
</dbReference>
<evidence type="ECO:0000256" key="1">
    <source>
        <dbReference type="ARBA" id="ARBA00004651"/>
    </source>
</evidence>
<reference evidence="10 11" key="1">
    <citation type="submission" date="2024-06" db="EMBL/GenBank/DDBJ databases">
        <title>The Natural Products Discovery Center: Release of the First 8490 Sequenced Strains for Exploring Actinobacteria Biosynthetic Diversity.</title>
        <authorList>
            <person name="Kalkreuter E."/>
            <person name="Kautsar S.A."/>
            <person name="Yang D."/>
            <person name="Bader C.D."/>
            <person name="Teijaro C.N."/>
            <person name="Fluegel L."/>
            <person name="Davis C.M."/>
            <person name="Simpson J.R."/>
            <person name="Lauterbach L."/>
            <person name="Steele A.D."/>
            <person name="Gui C."/>
            <person name="Meng S."/>
            <person name="Li G."/>
            <person name="Viehrig K."/>
            <person name="Ye F."/>
            <person name="Su P."/>
            <person name="Kiefer A.F."/>
            <person name="Nichols A."/>
            <person name="Cepeda A.J."/>
            <person name="Yan W."/>
            <person name="Fan B."/>
            <person name="Jiang Y."/>
            <person name="Adhikari A."/>
            <person name="Zheng C.-J."/>
            <person name="Schuster L."/>
            <person name="Cowan T.M."/>
            <person name="Smanski M.J."/>
            <person name="Chevrette M.G."/>
            <person name="De Carvalho L.P.S."/>
            <person name="Shen B."/>
        </authorList>
    </citation>
    <scope>NUCLEOTIDE SEQUENCE [LARGE SCALE GENOMIC DNA]</scope>
    <source>
        <strain evidence="10 11">NPDC001694</strain>
    </source>
</reference>
<keyword evidence="3" id="KW-1003">Cell membrane</keyword>
<dbReference type="PROSITE" id="PS50850">
    <property type="entry name" value="MFS"/>
    <property type="match status" value="1"/>
</dbReference>
<keyword evidence="5 8" id="KW-1133">Transmembrane helix</keyword>
<accession>A0ABV1T9E6</accession>
<keyword evidence="6 8" id="KW-0472">Membrane</keyword>
<dbReference type="Gene3D" id="1.20.1250.20">
    <property type="entry name" value="MFS general substrate transporter like domains"/>
    <property type="match status" value="1"/>
</dbReference>
<feature type="transmembrane region" description="Helical" evidence="8">
    <location>
        <begin position="263"/>
        <end position="284"/>
    </location>
</feature>
<keyword evidence="4 8" id="KW-0812">Transmembrane</keyword>
<dbReference type="InterPro" id="IPR050171">
    <property type="entry name" value="MFS_Transporters"/>
</dbReference>
<evidence type="ECO:0000256" key="5">
    <source>
        <dbReference type="ARBA" id="ARBA00022989"/>
    </source>
</evidence>
<dbReference type="InterPro" id="IPR036259">
    <property type="entry name" value="MFS_trans_sf"/>
</dbReference>
<dbReference type="Pfam" id="PF07690">
    <property type="entry name" value="MFS_1"/>
    <property type="match status" value="1"/>
</dbReference>
<evidence type="ECO:0000256" key="7">
    <source>
        <dbReference type="SAM" id="MobiDB-lite"/>
    </source>
</evidence>
<dbReference type="SUPFAM" id="SSF103473">
    <property type="entry name" value="MFS general substrate transporter"/>
    <property type="match status" value="1"/>
</dbReference>
<evidence type="ECO:0000256" key="4">
    <source>
        <dbReference type="ARBA" id="ARBA00022692"/>
    </source>
</evidence>
<dbReference type="InterPro" id="IPR011701">
    <property type="entry name" value="MFS"/>
</dbReference>
<evidence type="ECO:0000313" key="11">
    <source>
        <dbReference type="Proteomes" id="UP001490365"/>
    </source>
</evidence>
<feature type="transmembrane region" description="Helical" evidence="8">
    <location>
        <begin position="358"/>
        <end position="380"/>
    </location>
</feature>
<feature type="transmembrane region" description="Helical" evidence="8">
    <location>
        <begin position="386"/>
        <end position="408"/>
    </location>
</feature>
<name>A0ABV1T9E6_9ACTN</name>
<comment type="subcellular location">
    <subcellularLocation>
        <location evidence="1">Cell membrane</location>
        <topology evidence="1">Multi-pass membrane protein</topology>
    </subcellularLocation>
</comment>
<feature type="transmembrane region" description="Helical" evidence="8">
    <location>
        <begin position="97"/>
        <end position="115"/>
    </location>
</feature>